<reference evidence="2 3" key="1">
    <citation type="submission" date="2022-05" db="EMBL/GenBank/DDBJ databases">
        <title>Genome Sequencing of Bee-Associated Microbes.</title>
        <authorList>
            <person name="Dunlap C."/>
        </authorList>
    </citation>
    <scope>NUCLEOTIDE SEQUENCE [LARGE SCALE GENOMIC DNA]</scope>
    <source>
        <strain evidence="2 3">NRRL NRS-1438</strain>
    </source>
</reference>
<organism evidence="2 3">
    <name type="scientific">Paenibacillus apiarius</name>
    <dbReference type="NCBI Taxonomy" id="46240"/>
    <lineage>
        <taxon>Bacteria</taxon>
        <taxon>Bacillati</taxon>
        <taxon>Bacillota</taxon>
        <taxon>Bacilli</taxon>
        <taxon>Bacillales</taxon>
        <taxon>Paenibacillaceae</taxon>
        <taxon>Paenibacillus</taxon>
    </lineage>
</organism>
<feature type="signal peptide" evidence="1">
    <location>
        <begin position="1"/>
        <end position="23"/>
    </location>
</feature>
<keyword evidence="3" id="KW-1185">Reference proteome</keyword>
<protein>
    <submittedName>
        <fullName evidence="2">Uncharacterized protein</fullName>
    </submittedName>
</protein>
<dbReference type="RefSeq" id="WP_087434510.1">
    <property type="nucleotide sequence ID" value="NZ_JAMDLV010000070.1"/>
</dbReference>
<evidence type="ECO:0000313" key="3">
    <source>
        <dbReference type="Proteomes" id="UP001207626"/>
    </source>
</evidence>
<gene>
    <name evidence="2" type="ORF">M5X09_21900</name>
</gene>
<dbReference type="EMBL" id="JAMDLW010000032">
    <property type="protein sequence ID" value="MCY9522275.1"/>
    <property type="molecule type" value="Genomic_DNA"/>
</dbReference>
<sequence length="341" mass="39841">MFAKKIFLISACTLLLFSTAPVAKNASADPVNESNVEELTERYQELSVANWVKKAFQYAFKAAPWDWLVFNRDPIIEEHERTTTVSSGTIKFNTEDRGPTYVRKDLVFDEYAGQDAWIWGSRAPLFTGKIAVEIINQKTNKTEEEKVLEPLAQFHFDPNDMGSWYIKWTNTESNSWNLFFTYRHRYKQLPGQSVAPFEHVNVNDKMYIKPSSSHKQEFNSLDVKPHYTLDDLFNELWDKQLGEFVYEFKNLSVGDTVHFKDNLAAIHYDSEKNVTNLDFKSSKFENVSWPFKGDLTKLFKLGDIINLKFTVEQIDGQFEILDYIRMDYNNEIADIKDFFIE</sequence>
<comment type="caution">
    <text evidence="2">The sequence shown here is derived from an EMBL/GenBank/DDBJ whole genome shotgun (WGS) entry which is preliminary data.</text>
</comment>
<evidence type="ECO:0000256" key="1">
    <source>
        <dbReference type="SAM" id="SignalP"/>
    </source>
</evidence>
<evidence type="ECO:0000313" key="2">
    <source>
        <dbReference type="EMBL" id="MCY9522275.1"/>
    </source>
</evidence>
<name>A0ABT4DYI2_9BACL</name>
<proteinExistence type="predicted"/>
<feature type="chain" id="PRO_5045367987" evidence="1">
    <location>
        <begin position="24"/>
        <end position="341"/>
    </location>
</feature>
<dbReference type="Proteomes" id="UP001207626">
    <property type="component" value="Unassembled WGS sequence"/>
</dbReference>
<accession>A0ABT4DYI2</accession>
<keyword evidence="1" id="KW-0732">Signal</keyword>